<dbReference type="EMBL" id="MU273470">
    <property type="protein sequence ID" value="KAI0036541.1"/>
    <property type="molecule type" value="Genomic_DNA"/>
</dbReference>
<sequence>MSSADDLGPLPQARVTSRGTFASLQQRQILEAAFAKCPRPSALQKAELAAQTGLDTAWITSWYKRRNNPKPRKSHRQRASSSSTPVLSTSASLPGFSCTGHGPIQGPLASGIRLLGTAIPPALDLSLANVAAFCPPLIDLEDLPTPSLTSTGFSATPSPFPLSPLDVDASGAIHISTQAPDTPFTVPHWTDVSIRRPLLTPCSVSGPAIDPVLLDPVLRDEPILPLAWIPSSEPLLKLPTLASVLDTNDKSCTTTTYSSISREASSSGLNPAGPSSPALSFGAYFLQMVDLPVPNVRKCTELSLPRSRLPMPISQKMKLRDVEALLKKAWVDYAQEKEIQKSQIPPDTAEQGP</sequence>
<reference evidence="1" key="2">
    <citation type="journal article" date="2022" name="New Phytol.">
        <title>Evolutionary transition to the ectomycorrhizal habit in the genomes of a hyperdiverse lineage of mushroom-forming fungi.</title>
        <authorList>
            <person name="Looney B."/>
            <person name="Miyauchi S."/>
            <person name="Morin E."/>
            <person name="Drula E."/>
            <person name="Courty P.E."/>
            <person name="Kohler A."/>
            <person name="Kuo A."/>
            <person name="LaButti K."/>
            <person name="Pangilinan J."/>
            <person name="Lipzen A."/>
            <person name="Riley R."/>
            <person name="Andreopoulos W."/>
            <person name="He G."/>
            <person name="Johnson J."/>
            <person name="Nolan M."/>
            <person name="Tritt A."/>
            <person name="Barry K.W."/>
            <person name="Grigoriev I.V."/>
            <person name="Nagy L.G."/>
            <person name="Hibbett D."/>
            <person name="Henrissat B."/>
            <person name="Matheny P.B."/>
            <person name="Labbe J."/>
            <person name="Martin F.M."/>
        </authorList>
    </citation>
    <scope>NUCLEOTIDE SEQUENCE</scope>
    <source>
        <strain evidence="1">EC-137</strain>
    </source>
</reference>
<accession>A0ACB8QZ49</accession>
<protein>
    <submittedName>
        <fullName evidence="1">Uncharacterized protein</fullName>
    </submittedName>
</protein>
<organism evidence="1 2">
    <name type="scientific">Vararia minispora EC-137</name>
    <dbReference type="NCBI Taxonomy" id="1314806"/>
    <lineage>
        <taxon>Eukaryota</taxon>
        <taxon>Fungi</taxon>
        <taxon>Dikarya</taxon>
        <taxon>Basidiomycota</taxon>
        <taxon>Agaricomycotina</taxon>
        <taxon>Agaricomycetes</taxon>
        <taxon>Russulales</taxon>
        <taxon>Lachnocladiaceae</taxon>
        <taxon>Vararia</taxon>
    </lineage>
</organism>
<keyword evidence="2" id="KW-1185">Reference proteome</keyword>
<reference evidence="1" key="1">
    <citation type="submission" date="2021-02" db="EMBL/GenBank/DDBJ databases">
        <authorList>
            <consortium name="DOE Joint Genome Institute"/>
            <person name="Ahrendt S."/>
            <person name="Looney B.P."/>
            <person name="Miyauchi S."/>
            <person name="Morin E."/>
            <person name="Drula E."/>
            <person name="Courty P.E."/>
            <person name="Chicoki N."/>
            <person name="Fauchery L."/>
            <person name="Kohler A."/>
            <person name="Kuo A."/>
            <person name="Labutti K."/>
            <person name="Pangilinan J."/>
            <person name="Lipzen A."/>
            <person name="Riley R."/>
            <person name="Andreopoulos W."/>
            <person name="He G."/>
            <person name="Johnson J."/>
            <person name="Barry K.W."/>
            <person name="Grigoriev I.V."/>
            <person name="Nagy L."/>
            <person name="Hibbett D."/>
            <person name="Henrissat B."/>
            <person name="Matheny P.B."/>
            <person name="Labbe J."/>
            <person name="Martin F."/>
        </authorList>
    </citation>
    <scope>NUCLEOTIDE SEQUENCE</scope>
    <source>
        <strain evidence="1">EC-137</strain>
    </source>
</reference>
<evidence type="ECO:0000313" key="1">
    <source>
        <dbReference type="EMBL" id="KAI0036541.1"/>
    </source>
</evidence>
<name>A0ACB8QZ49_9AGAM</name>
<proteinExistence type="predicted"/>
<dbReference type="Proteomes" id="UP000814128">
    <property type="component" value="Unassembled WGS sequence"/>
</dbReference>
<gene>
    <name evidence="1" type="ORF">K488DRAFT_81988</name>
</gene>
<comment type="caution">
    <text evidence="1">The sequence shown here is derived from an EMBL/GenBank/DDBJ whole genome shotgun (WGS) entry which is preliminary data.</text>
</comment>
<evidence type="ECO:0000313" key="2">
    <source>
        <dbReference type="Proteomes" id="UP000814128"/>
    </source>
</evidence>